<dbReference type="InterPro" id="IPR050857">
    <property type="entry name" value="D-2-hydroxyacid_DH"/>
</dbReference>
<evidence type="ECO:0000256" key="4">
    <source>
        <dbReference type="RuleBase" id="RU003719"/>
    </source>
</evidence>
<comment type="similarity">
    <text evidence="1 4">Belongs to the D-isomer specific 2-hydroxyacid dehydrogenase family.</text>
</comment>
<dbReference type="SUPFAM" id="SSF52283">
    <property type="entry name" value="Formate/glycerate dehydrogenase catalytic domain-like"/>
    <property type="match status" value="1"/>
</dbReference>
<dbReference type="InterPro" id="IPR036291">
    <property type="entry name" value="NAD(P)-bd_dom_sf"/>
</dbReference>
<evidence type="ECO:0000256" key="1">
    <source>
        <dbReference type="ARBA" id="ARBA00005854"/>
    </source>
</evidence>
<comment type="caution">
    <text evidence="7">The sequence shown here is derived from an EMBL/GenBank/DDBJ whole genome shotgun (WGS) entry which is preliminary data.</text>
</comment>
<protein>
    <submittedName>
        <fullName evidence="7">2-hydroxyacid dehydrogenase</fullName>
    </submittedName>
</protein>
<name>A0ABS2ECG3_9FIRM</name>
<keyword evidence="2 4" id="KW-0560">Oxidoreductase</keyword>
<dbReference type="PANTHER" id="PTHR42789:SF1">
    <property type="entry name" value="D-ISOMER SPECIFIC 2-HYDROXYACID DEHYDROGENASE FAMILY PROTEIN (AFU_ORTHOLOGUE AFUA_6G10090)"/>
    <property type="match status" value="1"/>
</dbReference>
<keyword evidence="8" id="KW-1185">Reference proteome</keyword>
<dbReference type="Proteomes" id="UP000716906">
    <property type="component" value="Unassembled WGS sequence"/>
</dbReference>
<feature type="domain" description="D-isomer specific 2-hydroxyacid dehydrogenase NAD-binding" evidence="6">
    <location>
        <begin position="133"/>
        <end position="311"/>
    </location>
</feature>
<dbReference type="InterPro" id="IPR006140">
    <property type="entry name" value="D-isomer_DH_NAD-bd"/>
</dbReference>
<dbReference type="RefSeq" id="WP_205148153.1">
    <property type="nucleotide sequence ID" value="NZ_JACLYY010000021.1"/>
</dbReference>
<evidence type="ECO:0000259" key="6">
    <source>
        <dbReference type="Pfam" id="PF02826"/>
    </source>
</evidence>
<accession>A0ABS2ECG3</accession>
<dbReference type="SUPFAM" id="SSF51735">
    <property type="entry name" value="NAD(P)-binding Rossmann-fold domains"/>
    <property type="match status" value="1"/>
</dbReference>
<proteinExistence type="inferred from homology"/>
<feature type="domain" description="D-isomer specific 2-hydroxyacid dehydrogenase catalytic" evidence="5">
    <location>
        <begin position="54"/>
        <end position="343"/>
    </location>
</feature>
<dbReference type="Gene3D" id="3.40.50.720">
    <property type="entry name" value="NAD(P)-binding Rossmann-like Domain"/>
    <property type="match status" value="2"/>
</dbReference>
<evidence type="ECO:0000313" key="7">
    <source>
        <dbReference type="EMBL" id="MBM6739349.1"/>
    </source>
</evidence>
<evidence type="ECO:0000313" key="8">
    <source>
        <dbReference type="Proteomes" id="UP000716906"/>
    </source>
</evidence>
<gene>
    <name evidence="7" type="ORF">H7U36_14775</name>
</gene>
<reference evidence="7 8" key="1">
    <citation type="journal article" date="2021" name="Sci. Rep.">
        <title>The distribution of antibiotic resistance genes in chicken gut microbiota commensals.</title>
        <authorList>
            <person name="Juricova H."/>
            <person name="Matiasovicova J."/>
            <person name="Kubasova T."/>
            <person name="Cejkova D."/>
            <person name="Rychlik I."/>
        </authorList>
    </citation>
    <scope>NUCLEOTIDE SEQUENCE [LARGE SCALE GENOMIC DNA]</scope>
    <source>
        <strain evidence="7 8">An773</strain>
    </source>
</reference>
<keyword evidence="3" id="KW-0520">NAD</keyword>
<dbReference type="InterPro" id="IPR006139">
    <property type="entry name" value="D-isomer_2_OHA_DH_cat_dom"/>
</dbReference>
<organism evidence="7 8">
    <name type="scientific">Faecalicatena fissicatena</name>
    <dbReference type="NCBI Taxonomy" id="290055"/>
    <lineage>
        <taxon>Bacteria</taxon>
        <taxon>Bacillati</taxon>
        <taxon>Bacillota</taxon>
        <taxon>Clostridia</taxon>
        <taxon>Lachnospirales</taxon>
        <taxon>Lachnospiraceae</taxon>
        <taxon>Faecalicatena</taxon>
    </lineage>
</organism>
<dbReference type="Pfam" id="PF02826">
    <property type="entry name" value="2-Hacid_dh_C"/>
    <property type="match status" value="1"/>
</dbReference>
<evidence type="ECO:0000259" key="5">
    <source>
        <dbReference type="Pfam" id="PF00389"/>
    </source>
</evidence>
<sequence length="361" mass="39570">MKAILLGDAMIPGEGFGKAWEKHLSKYGSDVIVGNWESDWGQLQYRRLEVEKRGPEIETVDETILKEGKDADALMGLFVPVSSKVMDAMPNLRIVGVSRAGLENVNVEEATKRGILVFNVKGRNAHAVSDFAVGMMLAAARNIAKAHYAIQNGEWRKTFVNSNCIPEMHDKTIGLVGFGYIGKLVAKKLSGFDVNIVVYDPYTSDEVIEAAGAKKVELDELMSTSDFVSIHARLTDKNKNMIGERELGLMKPTAYFINTGRAGLVDQDALANALKEQKIMGAALDVFTTEPIPADSPFLKLDNVTLTTHIAGTTTEALTNSPYLLMADVAKFLNGEQADFIVNKEVLENEDFKAWLAKVRG</sequence>
<evidence type="ECO:0000256" key="3">
    <source>
        <dbReference type="ARBA" id="ARBA00023027"/>
    </source>
</evidence>
<dbReference type="EMBL" id="JACLYY010000021">
    <property type="protein sequence ID" value="MBM6739349.1"/>
    <property type="molecule type" value="Genomic_DNA"/>
</dbReference>
<dbReference type="PANTHER" id="PTHR42789">
    <property type="entry name" value="D-ISOMER SPECIFIC 2-HYDROXYACID DEHYDROGENASE FAMILY PROTEIN (AFU_ORTHOLOGUE AFUA_6G10090)"/>
    <property type="match status" value="1"/>
</dbReference>
<evidence type="ECO:0000256" key="2">
    <source>
        <dbReference type="ARBA" id="ARBA00023002"/>
    </source>
</evidence>
<dbReference type="Pfam" id="PF00389">
    <property type="entry name" value="2-Hacid_dh"/>
    <property type="match status" value="1"/>
</dbReference>
<dbReference type="CDD" id="cd12171">
    <property type="entry name" value="2-Hacid_dh_10"/>
    <property type="match status" value="1"/>
</dbReference>